<dbReference type="Pfam" id="PF01041">
    <property type="entry name" value="DegT_DnrJ_EryC1"/>
    <property type="match status" value="1"/>
</dbReference>
<reference evidence="5 6" key="1">
    <citation type="submission" date="2018-01" db="EMBL/GenBank/DDBJ databases">
        <title>Metagenomic assembled genomes from two thermal pools in the Uzon Caldera, Kamchatka, Russia.</title>
        <authorList>
            <person name="Wilkins L."/>
            <person name="Ettinger C."/>
        </authorList>
    </citation>
    <scope>NUCLEOTIDE SEQUENCE [LARGE SCALE GENOMIC DNA]</scope>
    <source>
        <strain evidence="5">ZAV-05</strain>
    </source>
</reference>
<name>A0A2J6WH42_9BACT</name>
<dbReference type="PIRSF" id="PIRSF000390">
    <property type="entry name" value="PLP_StrS"/>
    <property type="match status" value="1"/>
</dbReference>
<dbReference type="Gene3D" id="3.40.640.10">
    <property type="entry name" value="Type I PLP-dependent aspartate aminotransferase-like (Major domain)"/>
    <property type="match status" value="1"/>
</dbReference>
<comment type="caution">
    <text evidence="5">The sequence shown here is derived from an EMBL/GenBank/DDBJ whole genome shotgun (WGS) entry which is preliminary data.</text>
</comment>
<dbReference type="GO" id="GO:0000271">
    <property type="term" value="P:polysaccharide biosynthetic process"/>
    <property type="evidence" value="ECO:0007669"/>
    <property type="project" value="TreeGrafter"/>
</dbReference>
<gene>
    <name evidence="5" type="primary">pseC</name>
    <name evidence="5" type="ORF">C0187_06525</name>
</gene>
<evidence type="ECO:0000313" key="6">
    <source>
        <dbReference type="Proteomes" id="UP000242881"/>
    </source>
</evidence>
<feature type="modified residue" description="N6-(pyridoxal phosphate)lysine" evidence="3">
    <location>
        <position position="201"/>
    </location>
</feature>
<sequence length="403" mass="46518">MITDDKPTNLNTQYRYITYGKQYIDDEDINAVVEVLKSDFLTQGPKVKQFEDGLAEYCGSKYAVVFNSGTSALHGAYFVAGLSKDDEFITSAMTFVATSNAGIYLGAKPVFVDVESDTGNIDVDLIEDKISEKTKLIVPIHYAGHSCDMEKIRNIADRYQLKVVEDACHALGARYTTNGLTFKVGSCQFSDMTVFSFHPVKHITTGEGGAVLTNDYDLYEKLLLFRNHGITKEKRKFNKYHYMFDGDWYYEMQFLGYNYRMTEIQAALGISQLNKLDRFVLKRREIVDIYNSHFKGNVYFDIPLEKGYAFHSYHLYPIRLKDRYKDLKKEIFELLRKNGIGVQVHYIPVYHHPFYESMGYEMGICKDAEDFYQREISLPIYPAMTEEDISYVIDKTYGVFKSL</sequence>
<dbReference type="InterPro" id="IPR015424">
    <property type="entry name" value="PyrdxlP-dep_Trfase"/>
</dbReference>
<dbReference type="GO" id="GO:0008483">
    <property type="term" value="F:transaminase activity"/>
    <property type="evidence" value="ECO:0007669"/>
    <property type="project" value="TreeGrafter"/>
</dbReference>
<dbReference type="InterPro" id="IPR000653">
    <property type="entry name" value="DegT/StrS_aminotransferase"/>
</dbReference>
<comment type="similarity">
    <text evidence="1 4">Belongs to the DegT/DnrJ/EryC1 family.</text>
</comment>
<evidence type="ECO:0000256" key="1">
    <source>
        <dbReference type="ARBA" id="ARBA00037999"/>
    </source>
</evidence>
<dbReference type="InterPro" id="IPR015421">
    <property type="entry name" value="PyrdxlP-dep_Trfase_major"/>
</dbReference>
<evidence type="ECO:0000256" key="4">
    <source>
        <dbReference type="RuleBase" id="RU004508"/>
    </source>
</evidence>
<feature type="active site" description="Proton acceptor" evidence="2">
    <location>
        <position position="201"/>
    </location>
</feature>
<protein>
    <submittedName>
        <fullName evidence="5">UDP-4-amino-4, 6-dideoxy-N-acetyl-beta-L-altrosamine transaminase</fullName>
    </submittedName>
</protein>
<dbReference type="SUPFAM" id="SSF53383">
    <property type="entry name" value="PLP-dependent transferases"/>
    <property type="match status" value="1"/>
</dbReference>
<dbReference type="PANTHER" id="PTHR30244:SF34">
    <property type="entry name" value="DTDP-4-AMINO-4,6-DIDEOXYGALACTOSE TRANSAMINASE"/>
    <property type="match status" value="1"/>
</dbReference>
<dbReference type="InterPro" id="IPR020026">
    <property type="entry name" value="PseC"/>
</dbReference>
<dbReference type="NCBIfam" id="TIGR03588">
    <property type="entry name" value="PseC"/>
    <property type="match status" value="1"/>
</dbReference>
<dbReference type="EMBL" id="PNIN01000065">
    <property type="protein sequence ID" value="PMP69692.1"/>
    <property type="molecule type" value="Genomic_DNA"/>
</dbReference>
<keyword evidence="3 4" id="KW-0663">Pyridoxal phosphate</keyword>
<dbReference type="CDD" id="cd00616">
    <property type="entry name" value="AHBA_syn"/>
    <property type="match status" value="1"/>
</dbReference>
<organism evidence="5 6">
    <name type="scientific">Calditerrivibrio nitroreducens</name>
    <dbReference type="NCBI Taxonomy" id="477976"/>
    <lineage>
        <taxon>Bacteria</taxon>
        <taxon>Pseudomonadati</taxon>
        <taxon>Deferribacterota</taxon>
        <taxon>Deferribacteres</taxon>
        <taxon>Deferribacterales</taxon>
        <taxon>Calditerrivibrionaceae</taxon>
    </lineage>
</organism>
<evidence type="ECO:0000256" key="2">
    <source>
        <dbReference type="PIRSR" id="PIRSR000390-1"/>
    </source>
</evidence>
<dbReference type="AlphaFoldDB" id="A0A2J6WH42"/>
<evidence type="ECO:0000313" key="5">
    <source>
        <dbReference type="EMBL" id="PMP69692.1"/>
    </source>
</evidence>
<dbReference type="InterPro" id="IPR015422">
    <property type="entry name" value="PyrdxlP-dep_Trfase_small"/>
</dbReference>
<proteinExistence type="inferred from homology"/>
<dbReference type="GO" id="GO:0030170">
    <property type="term" value="F:pyridoxal phosphate binding"/>
    <property type="evidence" value="ECO:0007669"/>
    <property type="project" value="TreeGrafter"/>
</dbReference>
<dbReference type="Gene3D" id="3.90.1150.10">
    <property type="entry name" value="Aspartate Aminotransferase, domain 1"/>
    <property type="match status" value="1"/>
</dbReference>
<accession>A0A2J6WH42</accession>
<evidence type="ECO:0000256" key="3">
    <source>
        <dbReference type="PIRSR" id="PIRSR000390-2"/>
    </source>
</evidence>
<dbReference type="PANTHER" id="PTHR30244">
    <property type="entry name" value="TRANSAMINASE"/>
    <property type="match status" value="1"/>
</dbReference>
<dbReference type="Proteomes" id="UP000242881">
    <property type="component" value="Unassembled WGS sequence"/>
</dbReference>